<comment type="caution">
    <text evidence="1">The sequence shown here is derived from an EMBL/GenBank/DDBJ whole genome shotgun (WGS) entry which is preliminary data.</text>
</comment>
<proteinExistence type="predicted"/>
<evidence type="ECO:0000313" key="1">
    <source>
        <dbReference type="EMBL" id="KAI8431311.1"/>
    </source>
</evidence>
<organism evidence="1 2">
    <name type="scientific">Choristoneura fumiferana</name>
    <name type="common">Spruce budworm moth</name>
    <name type="synonym">Archips fumiferana</name>
    <dbReference type="NCBI Taxonomy" id="7141"/>
    <lineage>
        <taxon>Eukaryota</taxon>
        <taxon>Metazoa</taxon>
        <taxon>Ecdysozoa</taxon>
        <taxon>Arthropoda</taxon>
        <taxon>Hexapoda</taxon>
        <taxon>Insecta</taxon>
        <taxon>Pterygota</taxon>
        <taxon>Neoptera</taxon>
        <taxon>Endopterygota</taxon>
        <taxon>Lepidoptera</taxon>
        <taxon>Glossata</taxon>
        <taxon>Ditrysia</taxon>
        <taxon>Tortricoidea</taxon>
        <taxon>Tortricidae</taxon>
        <taxon>Tortricinae</taxon>
        <taxon>Choristoneura</taxon>
    </lineage>
</organism>
<accession>A0ACC0K4W5</accession>
<name>A0ACC0K4W5_CHOFU</name>
<reference evidence="1 2" key="1">
    <citation type="journal article" date="2022" name="Genome Biol. Evol.">
        <title>The Spruce Budworm Genome: Reconstructing the Evolutionary History of Antifreeze Proteins.</title>
        <authorList>
            <person name="Beliveau C."/>
            <person name="Gagne P."/>
            <person name="Picq S."/>
            <person name="Vernygora O."/>
            <person name="Keeling C.I."/>
            <person name="Pinkney K."/>
            <person name="Doucet D."/>
            <person name="Wen F."/>
            <person name="Johnston J.S."/>
            <person name="Maaroufi H."/>
            <person name="Boyle B."/>
            <person name="Laroche J."/>
            <person name="Dewar K."/>
            <person name="Juretic N."/>
            <person name="Blackburn G."/>
            <person name="Nisole A."/>
            <person name="Brunet B."/>
            <person name="Brandao M."/>
            <person name="Lumley L."/>
            <person name="Duan J."/>
            <person name="Quan G."/>
            <person name="Lucarotti C.J."/>
            <person name="Roe A.D."/>
            <person name="Sperling F.A.H."/>
            <person name="Levesque R.C."/>
            <person name="Cusson M."/>
        </authorList>
    </citation>
    <scope>NUCLEOTIDE SEQUENCE [LARGE SCALE GENOMIC DNA]</scope>
    <source>
        <strain evidence="1">Glfc:IPQL:Cfum</strain>
    </source>
</reference>
<keyword evidence="2" id="KW-1185">Reference proteome</keyword>
<evidence type="ECO:0000313" key="2">
    <source>
        <dbReference type="Proteomes" id="UP001064048"/>
    </source>
</evidence>
<protein>
    <submittedName>
        <fullName evidence="1">Uncharacterized protein</fullName>
    </submittedName>
</protein>
<gene>
    <name evidence="1" type="ORF">MSG28_015856</name>
</gene>
<sequence length="93" mass="9950">MSVSEKVSLSDALSNVDVLDELTLPAIVLQTAQYVPTGRGVRGGGRAVTIARMRSEAAAIMLALALCVLLALCAPENAAGTIWRWCRYLETCR</sequence>
<dbReference type="Proteomes" id="UP001064048">
    <property type="component" value="Chromosome 30"/>
</dbReference>
<dbReference type="EMBL" id="CM046130">
    <property type="protein sequence ID" value="KAI8431311.1"/>
    <property type="molecule type" value="Genomic_DNA"/>
</dbReference>